<dbReference type="EMBL" id="NEDP02004192">
    <property type="protein sequence ID" value="OWF46396.1"/>
    <property type="molecule type" value="Genomic_DNA"/>
</dbReference>
<proteinExistence type="predicted"/>
<dbReference type="Gene3D" id="2.40.128.20">
    <property type="match status" value="1"/>
</dbReference>
<dbReference type="PANTHER" id="PTHR10612:SF34">
    <property type="entry name" value="APOLIPOPROTEIN D"/>
    <property type="match status" value="1"/>
</dbReference>
<comment type="caution">
    <text evidence="2">The sequence shown here is derived from an EMBL/GenBank/DDBJ whole genome shotgun (WGS) entry which is preliminary data.</text>
</comment>
<feature type="signal peptide" evidence="1">
    <location>
        <begin position="1"/>
        <end position="20"/>
    </location>
</feature>
<organism evidence="2 3">
    <name type="scientific">Mizuhopecten yessoensis</name>
    <name type="common">Japanese scallop</name>
    <name type="synonym">Patinopecten yessoensis</name>
    <dbReference type="NCBI Taxonomy" id="6573"/>
    <lineage>
        <taxon>Eukaryota</taxon>
        <taxon>Metazoa</taxon>
        <taxon>Spiralia</taxon>
        <taxon>Lophotrochozoa</taxon>
        <taxon>Mollusca</taxon>
        <taxon>Bivalvia</taxon>
        <taxon>Autobranchia</taxon>
        <taxon>Pteriomorphia</taxon>
        <taxon>Pectinida</taxon>
        <taxon>Pectinoidea</taxon>
        <taxon>Pectinidae</taxon>
        <taxon>Mizuhopecten</taxon>
    </lineage>
</organism>
<evidence type="ECO:0000313" key="2">
    <source>
        <dbReference type="EMBL" id="OWF46396.1"/>
    </source>
</evidence>
<feature type="chain" id="PRO_5012419730" description="Apolipoprotein D" evidence="1">
    <location>
        <begin position="21"/>
        <end position="197"/>
    </location>
</feature>
<evidence type="ECO:0000313" key="3">
    <source>
        <dbReference type="Proteomes" id="UP000242188"/>
    </source>
</evidence>
<dbReference type="SUPFAM" id="SSF50814">
    <property type="entry name" value="Lipocalins"/>
    <property type="match status" value="1"/>
</dbReference>
<dbReference type="GO" id="GO:0005737">
    <property type="term" value="C:cytoplasm"/>
    <property type="evidence" value="ECO:0007669"/>
    <property type="project" value="TreeGrafter"/>
</dbReference>
<dbReference type="GO" id="GO:0000302">
    <property type="term" value="P:response to reactive oxygen species"/>
    <property type="evidence" value="ECO:0007669"/>
    <property type="project" value="TreeGrafter"/>
</dbReference>
<keyword evidence="3" id="KW-1185">Reference proteome</keyword>
<dbReference type="Proteomes" id="UP000242188">
    <property type="component" value="Unassembled WGS sequence"/>
</dbReference>
<evidence type="ECO:0000256" key="1">
    <source>
        <dbReference type="SAM" id="SignalP"/>
    </source>
</evidence>
<dbReference type="AlphaFoldDB" id="A0A210QCB3"/>
<reference evidence="2 3" key="1">
    <citation type="journal article" date="2017" name="Nat. Ecol. Evol.">
        <title>Scallop genome provides insights into evolution of bilaterian karyotype and development.</title>
        <authorList>
            <person name="Wang S."/>
            <person name="Zhang J."/>
            <person name="Jiao W."/>
            <person name="Li J."/>
            <person name="Xun X."/>
            <person name="Sun Y."/>
            <person name="Guo X."/>
            <person name="Huan P."/>
            <person name="Dong B."/>
            <person name="Zhang L."/>
            <person name="Hu X."/>
            <person name="Sun X."/>
            <person name="Wang J."/>
            <person name="Zhao C."/>
            <person name="Wang Y."/>
            <person name="Wang D."/>
            <person name="Huang X."/>
            <person name="Wang R."/>
            <person name="Lv J."/>
            <person name="Li Y."/>
            <person name="Zhang Z."/>
            <person name="Liu B."/>
            <person name="Lu W."/>
            <person name="Hui Y."/>
            <person name="Liang J."/>
            <person name="Zhou Z."/>
            <person name="Hou R."/>
            <person name="Li X."/>
            <person name="Liu Y."/>
            <person name="Li H."/>
            <person name="Ning X."/>
            <person name="Lin Y."/>
            <person name="Zhao L."/>
            <person name="Xing Q."/>
            <person name="Dou J."/>
            <person name="Li Y."/>
            <person name="Mao J."/>
            <person name="Guo H."/>
            <person name="Dou H."/>
            <person name="Li T."/>
            <person name="Mu C."/>
            <person name="Jiang W."/>
            <person name="Fu Q."/>
            <person name="Fu X."/>
            <person name="Miao Y."/>
            <person name="Liu J."/>
            <person name="Yu Q."/>
            <person name="Li R."/>
            <person name="Liao H."/>
            <person name="Li X."/>
            <person name="Kong Y."/>
            <person name="Jiang Z."/>
            <person name="Chourrout D."/>
            <person name="Li R."/>
            <person name="Bao Z."/>
        </authorList>
    </citation>
    <scope>NUCLEOTIDE SEQUENCE [LARGE SCALE GENOMIC DNA]</scope>
    <source>
        <strain evidence="2 3">PY_sf001</strain>
    </source>
</reference>
<sequence>MTAVQLFTLIIIGMVSPLLATDVDLGFRYRLTPCPTFSTGNALNETEFLGTWNEIKRTSFLFEDNTKCVTTKYFERGSGGFFLAYGRIIFWPISFEKTTRIRLRPRMDESYESEIKVQNTWISLGNIRVLYTDYTDIAVTYSCRDLFYGTAVEQAWIVSRTTAALTSNQEATVTTALTPTGLLLSEFQAVDNTNCGR</sequence>
<dbReference type="GO" id="GO:0008289">
    <property type="term" value="F:lipid binding"/>
    <property type="evidence" value="ECO:0007669"/>
    <property type="project" value="UniProtKB-KW"/>
</dbReference>
<keyword evidence="1" id="KW-0732">Signal</keyword>
<protein>
    <recommendedName>
        <fullName evidence="4">Apolipoprotein D</fullName>
    </recommendedName>
</protein>
<dbReference type="InterPro" id="IPR012674">
    <property type="entry name" value="Calycin"/>
</dbReference>
<gene>
    <name evidence="2" type="ORF">KP79_PYT09320</name>
</gene>
<name>A0A210QCB3_MIZYE</name>
<evidence type="ECO:0008006" key="4">
    <source>
        <dbReference type="Google" id="ProtNLM"/>
    </source>
</evidence>
<dbReference type="GO" id="GO:0006629">
    <property type="term" value="P:lipid metabolic process"/>
    <property type="evidence" value="ECO:0007669"/>
    <property type="project" value="TreeGrafter"/>
</dbReference>
<dbReference type="PANTHER" id="PTHR10612">
    <property type="entry name" value="APOLIPOPROTEIN D"/>
    <property type="match status" value="1"/>
</dbReference>
<dbReference type="OrthoDB" id="565904at2759"/>
<accession>A0A210QCB3</accession>